<organism evidence="2 3">
    <name type="scientific">Mesobacillus foraminis</name>
    <dbReference type="NCBI Taxonomy" id="279826"/>
    <lineage>
        <taxon>Bacteria</taxon>
        <taxon>Bacillati</taxon>
        <taxon>Bacillota</taxon>
        <taxon>Bacilli</taxon>
        <taxon>Bacillales</taxon>
        <taxon>Bacillaceae</taxon>
        <taxon>Mesobacillus</taxon>
    </lineage>
</organism>
<name>A0A4R2BEB1_9BACI</name>
<proteinExistence type="predicted"/>
<feature type="signal peptide" evidence="1">
    <location>
        <begin position="1"/>
        <end position="24"/>
    </location>
</feature>
<dbReference type="Proteomes" id="UP000295689">
    <property type="component" value="Unassembled WGS sequence"/>
</dbReference>
<evidence type="ECO:0000313" key="2">
    <source>
        <dbReference type="EMBL" id="TCN25086.1"/>
    </source>
</evidence>
<feature type="chain" id="PRO_5020746321" evidence="1">
    <location>
        <begin position="25"/>
        <end position="39"/>
    </location>
</feature>
<evidence type="ECO:0000313" key="3">
    <source>
        <dbReference type="Proteomes" id="UP000295689"/>
    </source>
</evidence>
<protein>
    <submittedName>
        <fullName evidence="2">Uncharacterized protein</fullName>
    </submittedName>
</protein>
<gene>
    <name evidence="2" type="ORF">EV146_106290</name>
</gene>
<dbReference type="AlphaFoldDB" id="A0A4R2BEB1"/>
<comment type="caution">
    <text evidence="2">The sequence shown here is derived from an EMBL/GenBank/DDBJ whole genome shotgun (WGS) entry which is preliminary data.</text>
</comment>
<accession>A0A4R2BEB1</accession>
<keyword evidence="1" id="KW-0732">Signal</keyword>
<keyword evidence="3" id="KW-1185">Reference proteome</keyword>
<evidence type="ECO:0000256" key="1">
    <source>
        <dbReference type="SAM" id="SignalP"/>
    </source>
</evidence>
<dbReference type="EMBL" id="SLVV01000006">
    <property type="protein sequence ID" value="TCN25086.1"/>
    <property type="molecule type" value="Genomic_DNA"/>
</dbReference>
<sequence length="39" mass="3865">MKKVIIALTLAVALVGAAASTAPAQTAAEAVQLAPKPMF</sequence>
<reference evidence="2 3" key="1">
    <citation type="journal article" date="2015" name="Stand. Genomic Sci.">
        <title>Genomic Encyclopedia of Bacterial and Archaeal Type Strains, Phase III: the genomes of soil and plant-associated and newly described type strains.</title>
        <authorList>
            <person name="Whitman W.B."/>
            <person name="Woyke T."/>
            <person name="Klenk H.P."/>
            <person name="Zhou Y."/>
            <person name="Lilburn T.G."/>
            <person name="Beck B.J."/>
            <person name="De Vos P."/>
            <person name="Vandamme P."/>
            <person name="Eisen J.A."/>
            <person name="Garrity G."/>
            <person name="Hugenholtz P."/>
            <person name="Kyrpides N.C."/>
        </authorList>
    </citation>
    <scope>NUCLEOTIDE SEQUENCE [LARGE SCALE GENOMIC DNA]</scope>
    <source>
        <strain evidence="2 3">CV53</strain>
    </source>
</reference>